<dbReference type="GO" id="GO:0005634">
    <property type="term" value="C:nucleus"/>
    <property type="evidence" value="ECO:0007669"/>
    <property type="project" value="UniProtKB-SubCell"/>
</dbReference>
<evidence type="ECO:0000259" key="8">
    <source>
        <dbReference type="Pfam" id="PF08652"/>
    </source>
</evidence>
<evidence type="ECO:0000256" key="1">
    <source>
        <dbReference type="ARBA" id="ARBA00001968"/>
    </source>
</evidence>
<keyword evidence="7" id="KW-0547">Nucleotide-binding</keyword>
<dbReference type="InterPro" id="IPR013961">
    <property type="entry name" value="RAI1"/>
</dbReference>
<dbReference type="PANTHER" id="PTHR12395">
    <property type="entry name" value="DOM-3 RELATED"/>
    <property type="match status" value="1"/>
</dbReference>
<organism evidence="9 10">
    <name type="scientific">Cladophialophora carrionii</name>
    <dbReference type="NCBI Taxonomy" id="86049"/>
    <lineage>
        <taxon>Eukaryota</taxon>
        <taxon>Fungi</taxon>
        <taxon>Dikarya</taxon>
        <taxon>Ascomycota</taxon>
        <taxon>Pezizomycotina</taxon>
        <taxon>Eurotiomycetes</taxon>
        <taxon>Chaetothyriomycetidae</taxon>
        <taxon>Chaetothyriales</taxon>
        <taxon>Herpotrichiellaceae</taxon>
        <taxon>Cladophialophora</taxon>
    </lineage>
</organism>
<dbReference type="AlphaFoldDB" id="A0A1C1CPV5"/>
<dbReference type="GO" id="GO:0003723">
    <property type="term" value="F:RNA binding"/>
    <property type="evidence" value="ECO:0007669"/>
    <property type="project" value="UniProtKB-KW"/>
</dbReference>
<dbReference type="PANTHER" id="PTHR12395:SF9">
    <property type="entry name" value="DECAPPING AND EXORIBONUCLEASE PROTEIN"/>
    <property type="match status" value="1"/>
</dbReference>
<dbReference type="GO" id="GO:0046872">
    <property type="term" value="F:metal ion binding"/>
    <property type="evidence" value="ECO:0007669"/>
    <property type="project" value="UniProtKB-KW"/>
</dbReference>
<dbReference type="STRING" id="86049.A0A1C1CPV5"/>
<dbReference type="GO" id="GO:0004518">
    <property type="term" value="F:nuclease activity"/>
    <property type="evidence" value="ECO:0007669"/>
    <property type="project" value="UniProtKB-KW"/>
</dbReference>
<keyword evidence="10" id="KW-1185">Reference proteome</keyword>
<comment type="similarity">
    <text evidence="2 7">Belongs to the DXO/Dom3Z family.</text>
</comment>
<keyword evidence="7" id="KW-0694">RNA-binding</keyword>
<sequence>MAQMNNYDIAPVSRFASLHAAVRRPRACIAIAAEITFFSFDEDHQFRHDDSSLRYYYPPALPCDLNKGFQTFRQLDDSGDDHLDGLLEALIAHEKEKGSKTDIDFVTWRGMMTKVRPSGGIQEPRLCVE</sequence>
<dbReference type="OrthoDB" id="5853397at2759"/>
<comment type="caution">
    <text evidence="9">The sequence shown here is derived from an EMBL/GenBank/DDBJ whole genome shotgun (WGS) entry which is preliminary data.</text>
</comment>
<evidence type="ECO:0000256" key="3">
    <source>
        <dbReference type="ARBA" id="ARBA00044676"/>
    </source>
</evidence>
<dbReference type="GO" id="GO:0110155">
    <property type="term" value="P:NAD-cap decapping"/>
    <property type="evidence" value="ECO:0007669"/>
    <property type="project" value="TreeGrafter"/>
</dbReference>
<reference evidence="10" key="1">
    <citation type="submission" date="2015-07" db="EMBL/GenBank/DDBJ databases">
        <authorList>
            <person name="Teixeira M.M."/>
            <person name="Souza R.C."/>
            <person name="Almeida L.G."/>
            <person name="Vicente V.A."/>
            <person name="de Hoog S."/>
            <person name="Bocca A.L."/>
            <person name="de Almeida S.R."/>
            <person name="Vasconcelos A.T."/>
            <person name="Felipe M.S."/>
        </authorList>
    </citation>
    <scope>NUCLEOTIDE SEQUENCE [LARGE SCALE GENOMIC DNA]</scope>
    <source>
        <strain evidence="10">KSF</strain>
    </source>
</reference>
<keyword evidence="7" id="KW-0378">Hydrolase</keyword>
<evidence type="ECO:0000256" key="6">
    <source>
        <dbReference type="ARBA" id="ARBA00048124"/>
    </source>
</evidence>
<feature type="domain" description="RAI1-like" evidence="8">
    <location>
        <begin position="34"/>
        <end position="115"/>
    </location>
</feature>
<dbReference type="GO" id="GO:0000956">
    <property type="term" value="P:nuclear-transcribed mRNA catabolic process"/>
    <property type="evidence" value="ECO:0007669"/>
    <property type="project" value="TreeGrafter"/>
</dbReference>
<comment type="catalytic activity">
    <reaction evidence="3">
        <text>a 5'-end (N(7)-methyl 5'-triphosphoguanosine)-ribonucleoside-ribonucleotide in mRNA + H2O = a (N(7)-methyl 5'-triphosphoguanosine)-nucleoside + a 5'-end phospho-ribonucleoside in mRNA + H(+)</text>
        <dbReference type="Rhea" id="RHEA:66928"/>
        <dbReference type="Rhea" id="RHEA-COMP:15692"/>
        <dbReference type="Rhea" id="RHEA-COMP:17313"/>
        <dbReference type="ChEBI" id="CHEBI:15377"/>
        <dbReference type="ChEBI" id="CHEBI:15378"/>
        <dbReference type="ChEBI" id="CHEBI:138282"/>
        <dbReference type="ChEBI" id="CHEBI:172876"/>
        <dbReference type="ChEBI" id="CHEBI:172877"/>
    </reaction>
    <physiologicalReaction direction="left-to-right" evidence="3">
        <dbReference type="Rhea" id="RHEA:66929"/>
    </physiologicalReaction>
</comment>
<evidence type="ECO:0000313" key="10">
    <source>
        <dbReference type="Proteomes" id="UP000094526"/>
    </source>
</evidence>
<evidence type="ECO:0000256" key="4">
    <source>
        <dbReference type="ARBA" id="ARBA00044692"/>
    </source>
</evidence>
<dbReference type="EMBL" id="LGRB01000010">
    <property type="protein sequence ID" value="OCT50540.1"/>
    <property type="molecule type" value="Genomic_DNA"/>
</dbReference>
<comment type="subcellular location">
    <subcellularLocation>
        <location evidence="7">Nucleus</location>
    </subcellularLocation>
</comment>
<dbReference type="Proteomes" id="UP000094526">
    <property type="component" value="Unassembled WGS sequence"/>
</dbReference>
<comment type="cofactor">
    <cofactor evidence="1 7">
        <name>a divalent metal cation</name>
        <dbReference type="ChEBI" id="CHEBI:60240"/>
    </cofactor>
</comment>
<evidence type="ECO:0000313" key="9">
    <source>
        <dbReference type="EMBL" id="OCT50540.1"/>
    </source>
</evidence>
<dbReference type="GO" id="GO:0000166">
    <property type="term" value="F:nucleotide binding"/>
    <property type="evidence" value="ECO:0007669"/>
    <property type="project" value="UniProtKB-KW"/>
</dbReference>
<keyword evidence="7" id="KW-0479">Metal-binding</keyword>
<keyword evidence="7" id="KW-0539">Nucleus</keyword>
<dbReference type="EC" id="3.6.1.-" evidence="7"/>
<evidence type="ECO:0000256" key="7">
    <source>
        <dbReference type="RuleBase" id="RU367113"/>
    </source>
</evidence>
<name>A0A1C1CPV5_9EURO</name>
<dbReference type="GO" id="GO:0005829">
    <property type="term" value="C:cytosol"/>
    <property type="evidence" value="ECO:0007669"/>
    <property type="project" value="TreeGrafter"/>
</dbReference>
<proteinExistence type="inferred from homology"/>
<comment type="catalytic activity">
    <reaction evidence="4">
        <text>a 5'-end triphospho-ribonucleoside in mRNA + H2O = a 5'-end phospho-ribonucleoside in mRNA + diphosphate + H(+)</text>
        <dbReference type="Rhea" id="RHEA:78683"/>
        <dbReference type="Rhea" id="RHEA-COMP:15692"/>
        <dbReference type="Rhea" id="RHEA-COMP:17164"/>
        <dbReference type="ChEBI" id="CHEBI:15377"/>
        <dbReference type="ChEBI" id="CHEBI:15378"/>
        <dbReference type="ChEBI" id="CHEBI:33019"/>
        <dbReference type="ChEBI" id="CHEBI:138282"/>
        <dbReference type="ChEBI" id="CHEBI:167618"/>
    </reaction>
    <physiologicalReaction direction="left-to-right" evidence="4">
        <dbReference type="Rhea" id="RHEA:78684"/>
    </physiologicalReaction>
</comment>
<comment type="function">
    <text evidence="5">Decapping enzyme for NAD-capped RNAs: specifically hydrolyzes the nicotinamide adenine dinucleotide (NAD) cap from a subset of RNAs by removing the entire NAD moiety from the 5'-end of an NAD-capped RNA. The NAD-cap is present at the 5'-end of some RNAs and snoRNAs. In contrast to the canonical 5'-end N7 methylguanosine (m7G) cap, the NAD cap promotes mRNA decay. Also acts as a non-canonical decapping enzyme that removes the entire cap structure of m7G capped or incompletely capped RNAs. Has decapping activity toward incomplete 5'-end m7G cap mRNAs such as unmethylated 5'-end-capped RNA (cap0), while it has no activity toward 2'-O-ribose methylated m7G cap (cap1). Also possesses RNA 5'-pyrophosphohydrolase activity by hydrolyzing the 5'-end triphosphate to release pyrophosphates. Stimulates exoribonuclease activity of Rat1, allowing it to degrade RNAs with stable secondary structure more effectively.</text>
</comment>
<dbReference type="GO" id="GO:0034353">
    <property type="term" value="F:mRNA 5'-diphosphatase activity"/>
    <property type="evidence" value="ECO:0007669"/>
    <property type="project" value="TreeGrafter"/>
</dbReference>
<evidence type="ECO:0000256" key="2">
    <source>
        <dbReference type="ARBA" id="ARBA00006562"/>
    </source>
</evidence>
<dbReference type="VEuPathDB" id="FungiDB:CLCR_07742"/>
<dbReference type="Pfam" id="PF08652">
    <property type="entry name" value="RAI1"/>
    <property type="match status" value="1"/>
</dbReference>
<keyword evidence="7" id="KW-0540">Nuclease</keyword>
<dbReference type="InterPro" id="IPR039039">
    <property type="entry name" value="RAI1-like_fam"/>
</dbReference>
<accession>A0A1C1CPV5</accession>
<protein>
    <recommendedName>
        <fullName evidence="7">Decapping nuclease</fullName>
        <ecNumber evidence="7">3.6.1.-</ecNumber>
    </recommendedName>
</protein>
<evidence type="ECO:0000256" key="5">
    <source>
        <dbReference type="ARBA" id="ARBA00046211"/>
    </source>
</evidence>
<gene>
    <name evidence="9" type="ORF">CLCR_07742</name>
</gene>
<dbReference type="VEuPathDB" id="FungiDB:G647_05469"/>
<comment type="catalytic activity">
    <reaction evidence="6">
        <text>a 5'-end NAD(+)-phospho-ribonucleoside in mRNA + H2O = a 5'-end phospho-ribonucleoside in mRNA + NAD(+) + H(+)</text>
        <dbReference type="Rhea" id="RHEA:60880"/>
        <dbReference type="Rhea" id="RHEA-COMP:15692"/>
        <dbReference type="Rhea" id="RHEA-COMP:15698"/>
        <dbReference type="ChEBI" id="CHEBI:15377"/>
        <dbReference type="ChEBI" id="CHEBI:15378"/>
        <dbReference type="ChEBI" id="CHEBI:57540"/>
        <dbReference type="ChEBI" id="CHEBI:138282"/>
        <dbReference type="ChEBI" id="CHEBI:144029"/>
    </reaction>
    <physiologicalReaction direction="left-to-right" evidence="6">
        <dbReference type="Rhea" id="RHEA:60881"/>
    </physiologicalReaction>
</comment>